<dbReference type="EMBL" id="AMZH03004082">
    <property type="protein sequence ID" value="RRT70252.1"/>
    <property type="molecule type" value="Genomic_DNA"/>
</dbReference>
<name>A0A427A229_ENSVE</name>
<comment type="caution">
    <text evidence="1">The sequence shown here is derived from an EMBL/GenBank/DDBJ whole genome shotgun (WGS) entry which is preliminary data.</text>
</comment>
<evidence type="ECO:0000313" key="2">
    <source>
        <dbReference type="Proteomes" id="UP000287651"/>
    </source>
</evidence>
<protein>
    <submittedName>
        <fullName evidence="1">Uncharacterized protein</fullName>
    </submittedName>
</protein>
<gene>
    <name evidence="1" type="ORF">B296_00024188</name>
</gene>
<sequence>MILFTPAFAIRVEIMRKLCVLRSYLLELVAIRAVFVGVSVGEPTVGTPLTTGSGRGEKGAELRERLRLCALASLKLVMFAVGFSLDRPKIPAQRPRRGWVPDVAPPMIKLVPLTEVGYTYARLAELHRVGYTYARLVELC</sequence>
<organism evidence="1 2">
    <name type="scientific">Ensete ventricosum</name>
    <name type="common">Abyssinian banana</name>
    <name type="synonym">Musa ensete</name>
    <dbReference type="NCBI Taxonomy" id="4639"/>
    <lineage>
        <taxon>Eukaryota</taxon>
        <taxon>Viridiplantae</taxon>
        <taxon>Streptophyta</taxon>
        <taxon>Embryophyta</taxon>
        <taxon>Tracheophyta</taxon>
        <taxon>Spermatophyta</taxon>
        <taxon>Magnoliopsida</taxon>
        <taxon>Liliopsida</taxon>
        <taxon>Zingiberales</taxon>
        <taxon>Musaceae</taxon>
        <taxon>Ensete</taxon>
    </lineage>
</organism>
<proteinExistence type="predicted"/>
<accession>A0A427A229</accession>
<dbReference type="AlphaFoldDB" id="A0A427A229"/>
<evidence type="ECO:0000313" key="1">
    <source>
        <dbReference type="EMBL" id="RRT70252.1"/>
    </source>
</evidence>
<reference evidence="1 2" key="1">
    <citation type="journal article" date="2014" name="Agronomy (Basel)">
        <title>A Draft Genome Sequence for Ensete ventricosum, the Drought-Tolerant Tree Against Hunger.</title>
        <authorList>
            <person name="Harrison J."/>
            <person name="Moore K.A."/>
            <person name="Paszkiewicz K."/>
            <person name="Jones T."/>
            <person name="Grant M."/>
            <person name="Ambacheew D."/>
            <person name="Muzemil S."/>
            <person name="Studholme D.J."/>
        </authorList>
    </citation>
    <scope>NUCLEOTIDE SEQUENCE [LARGE SCALE GENOMIC DNA]</scope>
</reference>
<dbReference type="Proteomes" id="UP000287651">
    <property type="component" value="Unassembled WGS sequence"/>
</dbReference>